<keyword evidence="4" id="KW-0732">Signal</keyword>
<evidence type="ECO:0000313" key="7">
    <source>
        <dbReference type="Proteomes" id="UP000215902"/>
    </source>
</evidence>
<dbReference type="PROSITE" id="PS00162">
    <property type="entry name" value="ALPHA_CA_1"/>
    <property type="match status" value="1"/>
</dbReference>
<dbReference type="GO" id="GO:0008270">
    <property type="term" value="F:zinc ion binding"/>
    <property type="evidence" value="ECO:0007669"/>
    <property type="project" value="UniProtKB-UniRule"/>
</dbReference>
<gene>
    <name evidence="6" type="ORF">BOX15_Mlig023467g2</name>
</gene>
<dbReference type="AlphaFoldDB" id="A0A267EY66"/>
<dbReference type="InterPro" id="IPR001148">
    <property type="entry name" value="CA_dom"/>
</dbReference>
<keyword evidence="4" id="KW-0456">Lyase</keyword>
<comment type="similarity">
    <text evidence="1 4">Belongs to the alpha-carbonic anhydrase family.</text>
</comment>
<feature type="domain" description="Alpha-carbonic anhydrase" evidence="5">
    <location>
        <begin position="27"/>
        <end position="304"/>
    </location>
</feature>
<dbReference type="SMART" id="SM01057">
    <property type="entry name" value="Carb_anhydrase"/>
    <property type="match status" value="1"/>
</dbReference>
<evidence type="ECO:0000256" key="3">
    <source>
        <dbReference type="ARBA" id="ARBA00022833"/>
    </source>
</evidence>
<evidence type="ECO:0000313" key="6">
    <source>
        <dbReference type="EMBL" id="PAA66451.1"/>
    </source>
</evidence>
<dbReference type="EMBL" id="NIVC01001557">
    <property type="protein sequence ID" value="PAA66451.1"/>
    <property type="molecule type" value="Genomic_DNA"/>
</dbReference>
<feature type="signal peptide" evidence="4">
    <location>
        <begin position="1"/>
        <end position="24"/>
    </location>
</feature>
<accession>A0A267EY66</accession>
<feature type="chain" id="PRO_5025099585" description="Carbonic anhydrase" evidence="4">
    <location>
        <begin position="25"/>
        <end position="344"/>
    </location>
</feature>
<keyword evidence="2 4" id="KW-0479">Metal-binding</keyword>
<comment type="cofactor">
    <cofactor evidence="4">
        <name>Zn(2+)</name>
        <dbReference type="ChEBI" id="CHEBI:29105"/>
    </cofactor>
</comment>
<protein>
    <recommendedName>
        <fullName evidence="4">Carbonic anhydrase</fullName>
        <ecNumber evidence="4">4.2.1.1</ecNumber>
    </recommendedName>
</protein>
<dbReference type="OrthoDB" id="429145at2759"/>
<dbReference type="InterPro" id="IPR018338">
    <property type="entry name" value="Carbonic_anhydrase_a-class_CS"/>
</dbReference>
<dbReference type="CDD" id="cd00326">
    <property type="entry name" value="alpha_CA"/>
    <property type="match status" value="1"/>
</dbReference>
<dbReference type="InterPro" id="IPR023561">
    <property type="entry name" value="Carbonic_anhydrase_a-class"/>
</dbReference>
<evidence type="ECO:0000256" key="1">
    <source>
        <dbReference type="ARBA" id="ARBA00010718"/>
    </source>
</evidence>
<comment type="function">
    <text evidence="4">Reversible hydration of carbon dioxide.</text>
</comment>
<keyword evidence="7" id="KW-1185">Reference proteome</keyword>
<dbReference type="InterPro" id="IPR036398">
    <property type="entry name" value="CA_dom_sf"/>
</dbReference>
<comment type="caution">
    <text evidence="6">The sequence shown here is derived from an EMBL/GenBank/DDBJ whole genome shotgun (WGS) entry which is preliminary data.</text>
</comment>
<dbReference type="Gene3D" id="3.10.200.10">
    <property type="entry name" value="Alpha carbonic anhydrase"/>
    <property type="match status" value="1"/>
</dbReference>
<dbReference type="PANTHER" id="PTHR18952:SF278">
    <property type="entry name" value="CARBONIC ANHYDRASE"/>
    <property type="match status" value="1"/>
</dbReference>
<comment type="catalytic activity">
    <reaction evidence="4">
        <text>hydrogencarbonate + H(+) = CO2 + H2O</text>
        <dbReference type="Rhea" id="RHEA:10748"/>
        <dbReference type="ChEBI" id="CHEBI:15377"/>
        <dbReference type="ChEBI" id="CHEBI:15378"/>
        <dbReference type="ChEBI" id="CHEBI:16526"/>
        <dbReference type="ChEBI" id="CHEBI:17544"/>
        <dbReference type="EC" id="4.2.1.1"/>
    </reaction>
</comment>
<dbReference type="GO" id="GO:0005886">
    <property type="term" value="C:plasma membrane"/>
    <property type="evidence" value="ECO:0007669"/>
    <property type="project" value="TreeGrafter"/>
</dbReference>
<dbReference type="PROSITE" id="PS51144">
    <property type="entry name" value="ALPHA_CA_2"/>
    <property type="match status" value="1"/>
</dbReference>
<reference evidence="6 7" key="1">
    <citation type="submission" date="2017-06" db="EMBL/GenBank/DDBJ databases">
        <title>A platform for efficient transgenesis in Macrostomum lignano, a flatworm model organism for stem cell research.</title>
        <authorList>
            <person name="Berezikov E."/>
        </authorList>
    </citation>
    <scope>NUCLEOTIDE SEQUENCE [LARGE SCALE GENOMIC DNA]</scope>
    <source>
        <strain evidence="6">DV1</strain>
        <tissue evidence="6">Whole organism</tissue>
    </source>
</reference>
<dbReference type="Pfam" id="PF00194">
    <property type="entry name" value="Carb_anhydrase"/>
    <property type="match status" value="1"/>
</dbReference>
<dbReference type="STRING" id="282301.A0A267EY66"/>
<evidence type="ECO:0000256" key="2">
    <source>
        <dbReference type="ARBA" id="ARBA00022723"/>
    </source>
</evidence>
<dbReference type="SUPFAM" id="SSF51069">
    <property type="entry name" value="Carbonic anhydrase"/>
    <property type="match status" value="1"/>
</dbReference>
<dbReference type="PANTHER" id="PTHR18952">
    <property type="entry name" value="CARBONIC ANHYDRASE"/>
    <property type="match status" value="1"/>
</dbReference>
<evidence type="ECO:0000256" key="4">
    <source>
        <dbReference type="RuleBase" id="RU367011"/>
    </source>
</evidence>
<organism evidence="6 7">
    <name type="scientific">Macrostomum lignano</name>
    <dbReference type="NCBI Taxonomy" id="282301"/>
    <lineage>
        <taxon>Eukaryota</taxon>
        <taxon>Metazoa</taxon>
        <taxon>Spiralia</taxon>
        <taxon>Lophotrochozoa</taxon>
        <taxon>Platyhelminthes</taxon>
        <taxon>Rhabditophora</taxon>
        <taxon>Macrostomorpha</taxon>
        <taxon>Macrostomida</taxon>
        <taxon>Macrostomidae</taxon>
        <taxon>Macrostomum</taxon>
    </lineage>
</organism>
<name>A0A267EY66_9PLAT</name>
<proteinExistence type="inferred from homology"/>
<dbReference type="EC" id="4.2.1.1" evidence="4"/>
<evidence type="ECO:0000259" key="5">
    <source>
        <dbReference type="PROSITE" id="PS51144"/>
    </source>
</evidence>
<dbReference type="GO" id="GO:0004089">
    <property type="term" value="F:carbonate dehydratase activity"/>
    <property type="evidence" value="ECO:0007669"/>
    <property type="project" value="UniProtKB-UniRule"/>
</dbReference>
<sequence>MSMLMKFTGLLGLLLLVQLPGGKSAPTDWDYVSNDPSEWPSAFKKWCGGRAQSPIKLIYSEARYDTDLPPYSIVEDNTPGRKFKVYNDGHKVSIFFSSAMMNVTVPGHPNSCFRPHSIHWHWGADDSHGSEHWMEGRHYPLEGHVVMWNCQFYSKFEDAANSFSGLAVLGILYEPDSSVTTYSRPLANMISLVASDPRLQRCAGCANETFEPPKVDMDAFPLGDLVPADRSQYYLYGGSLTTPDCRQNVMWTVYRQAQRVPPSVLATLRSLKYPDGSAMISNFRPPVPLNPTSPFGARRIVVRSFNSGSTPGLPRGASWLRADKLSSFGLSLVAVAMTVARAAV</sequence>
<keyword evidence="3 4" id="KW-0862">Zinc</keyword>
<dbReference type="Proteomes" id="UP000215902">
    <property type="component" value="Unassembled WGS sequence"/>
</dbReference>